<evidence type="ECO:0000313" key="1">
    <source>
        <dbReference type="EMBL" id="PVZ64461.1"/>
    </source>
</evidence>
<sequence>MTEQADLLSGYYPAEVVNKAFAETPATTTLMDCIFLPGRIPRDLINRISSDQDMLEKQLLAEKPLLSTKIEKHYWNKGSSQREFDAVRLDVYSAVCLADDRHLLEALVSVGGMYKDLSGLTLRQAIELAQLDIDLDKLPQQYFNMLDTKIFTGIYDYFLCDFGRLFEFLNLKNQKANKKTVIKRLTRLSQMLLMLDYEKDGKTLPKYHSRIQLVDSKFIPLLVPSVVKNKRSIRNDTITHLIVGVDKNFTASLRQEGAISRNRFLKVYPQLTGKHSVTDFAKWLDAHKREYLHGKYLTDLIRNYYSNKVRISKQHLSRHINNTLSEVIEKKEILLKDFNLLLQERIRENGKADVMLVYLGEDNKGLK</sequence>
<protein>
    <submittedName>
        <fullName evidence="1">Uncharacterized protein</fullName>
    </submittedName>
</protein>
<organism evidence="1 2">
    <name type="scientific">Pelagibaculum spongiae</name>
    <dbReference type="NCBI Taxonomy" id="2080658"/>
    <lineage>
        <taxon>Bacteria</taxon>
        <taxon>Pseudomonadati</taxon>
        <taxon>Pseudomonadota</taxon>
        <taxon>Gammaproteobacteria</taxon>
        <taxon>Oceanospirillales</taxon>
        <taxon>Pelagibaculum</taxon>
    </lineage>
</organism>
<dbReference type="OrthoDB" id="6402244at2"/>
<name>A0A2V1GVN2_9GAMM</name>
<evidence type="ECO:0000313" key="2">
    <source>
        <dbReference type="Proteomes" id="UP000244906"/>
    </source>
</evidence>
<dbReference type="AlphaFoldDB" id="A0A2V1GVN2"/>
<comment type="caution">
    <text evidence="1">The sequence shown here is derived from an EMBL/GenBank/DDBJ whole genome shotgun (WGS) entry which is preliminary data.</text>
</comment>
<reference evidence="1 2" key="1">
    <citation type="submission" date="2018-04" db="EMBL/GenBank/DDBJ databases">
        <title>Thalassorhabdus spongiae gen. nov., sp. nov., isolated from a marine sponge in South-West Iceland.</title>
        <authorList>
            <person name="Knobloch S."/>
            <person name="Daussin A."/>
            <person name="Johannsson R."/>
            <person name="Marteinsson V.T."/>
        </authorList>
    </citation>
    <scope>NUCLEOTIDE SEQUENCE [LARGE SCALE GENOMIC DNA]</scope>
    <source>
        <strain evidence="1 2">Hp12</strain>
    </source>
</reference>
<gene>
    <name evidence="1" type="ORF">DC094_19280</name>
</gene>
<keyword evidence="2" id="KW-1185">Reference proteome</keyword>
<accession>A0A2V1GVN2</accession>
<dbReference type="EMBL" id="QDDL01000012">
    <property type="protein sequence ID" value="PVZ64461.1"/>
    <property type="molecule type" value="Genomic_DNA"/>
</dbReference>
<proteinExistence type="predicted"/>
<dbReference type="Proteomes" id="UP000244906">
    <property type="component" value="Unassembled WGS sequence"/>
</dbReference>